<name>A0ABN3Z881_BACA1</name>
<evidence type="ECO:0000313" key="2">
    <source>
        <dbReference type="Proteomes" id="UP000006867"/>
    </source>
</evidence>
<dbReference type="Proteomes" id="UP000006867">
    <property type="component" value="Chromosome"/>
</dbReference>
<evidence type="ECO:0000313" key="1">
    <source>
        <dbReference type="EMBL" id="ADP31349.1"/>
    </source>
</evidence>
<accession>A0ABN3Z881</accession>
<proteinExistence type="predicted"/>
<sequence>MLTLFHSHGILLNVADALLKKSSQRRKNKIKKTFDIMMRKCYIDKVASLRSES</sequence>
<keyword evidence="2" id="KW-1185">Reference proteome</keyword>
<protein>
    <recommendedName>
        <fullName evidence="3">Transposase</fullName>
    </recommendedName>
</protein>
<reference evidence="1 2" key="1">
    <citation type="journal article" date="2011" name="Front. Microbiol.">
        <title>Genomic signatures of strain selection and enhancement in Bacillus atrophaeus var. globigii, a historical biowarfare simulant.</title>
        <authorList>
            <person name="Gibbons H.S."/>
            <person name="Broomall S.M."/>
            <person name="McNew L.A."/>
            <person name="Daligault H."/>
            <person name="Chapman C."/>
            <person name="Bruce D."/>
            <person name="Karavis M."/>
            <person name="Krepps M."/>
            <person name="McGregor P.A."/>
            <person name="Hong C."/>
            <person name="Park K.H."/>
            <person name="Akmal A."/>
            <person name="Feldman A."/>
            <person name="Lin J.S."/>
            <person name="Chang W.E."/>
            <person name="Higgs B.W."/>
            <person name="Demirev P."/>
            <person name="Lindquist J."/>
            <person name="Liem A."/>
            <person name="Fochler E."/>
            <person name="Read T.D."/>
            <person name="Tapia R."/>
            <person name="Johnson S."/>
            <person name="Bishop-Lilly K.A."/>
            <person name="Detter C."/>
            <person name="Han C."/>
            <person name="Sozhamannan S."/>
            <person name="Rosenzweig C.N."/>
            <person name="Skowronski E.W."/>
        </authorList>
    </citation>
    <scope>NUCLEOTIDE SEQUENCE [LARGE SCALE GENOMIC DNA]</scope>
    <source>
        <strain evidence="1 2">1942</strain>
    </source>
</reference>
<organism evidence="1 2">
    <name type="scientific">Bacillus atrophaeus (strain 1942)</name>
    <dbReference type="NCBI Taxonomy" id="720555"/>
    <lineage>
        <taxon>Bacteria</taxon>
        <taxon>Bacillati</taxon>
        <taxon>Bacillota</taxon>
        <taxon>Bacilli</taxon>
        <taxon>Bacillales</taxon>
        <taxon>Bacillaceae</taxon>
        <taxon>Bacillus</taxon>
    </lineage>
</organism>
<gene>
    <name evidence="1" type="ordered locus">BATR1942_01955</name>
</gene>
<evidence type="ECO:0008006" key="3">
    <source>
        <dbReference type="Google" id="ProtNLM"/>
    </source>
</evidence>
<dbReference type="EMBL" id="CP002207">
    <property type="protein sequence ID" value="ADP31349.1"/>
    <property type="molecule type" value="Genomic_DNA"/>
</dbReference>